<dbReference type="InterPro" id="IPR014729">
    <property type="entry name" value="Rossmann-like_a/b/a_fold"/>
</dbReference>
<accession>C7QYY1</accession>
<comment type="cofactor">
    <cofactor evidence="4">
        <name>FAD</name>
        <dbReference type="ChEBI" id="CHEBI:57692"/>
    </cofactor>
    <text evidence="4">Binds 1 FAD per dimer.</text>
</comment>
<dbReference type="Pfam" id="PF01012">
    <property type="entry name" value="ETF"/>
    <property type="match status" value="1"/>
</dbReference>
<evidence type="ECO:0000259" key="5">
    <source>
        <dbReference type="SMART" id="SM00893"/>
    </source>
</evidence>
<dbReference type="SMART" id="SM00893">
    <property type="entry name" value="ETF"/>
    <property type="match status" value="1"/>
</dbReference>
<dbReference type="SUPFAM" id="SSF52467">
    <property type="entry name" value="DHS-like NAD/FAD-binding domain"/>
    <property type="match status" value="1"/>
</dbReference>
<dbReference type="InterPro" id="IPR014731">
    <property type="entry name" value="ETF_asu_C"/>
</dbReference>
<comment type="subunit">
    <text evidence="2">Heterodimer of an alpha and a beta subunit.</text>
</comment>
<dbReference type="Gene3D" id="3.40.50.620">
    <property type="entry name" value="HUPs"/>
    <property type="match status" value="1"/>
</dbReference>
<dbReference type="PIRSF" id="PIRSF000089">
    <property type="entry name" value="Electra_flavoP_a"/>
    <property type="match status" value="1"/>
</dbReference>
<dbReference type="InterPro" id="IPR029035">
    <property type="entry name" value="DHS-like_NAD/FAD-binding_dom"/>
</dbReference>
<feature type="binding site" evidence="4">
    <location>
        <position position="293"/>
    </location>
    <ligand>
        <name>FAD</name>
        <dbReference type="ChEBI" id="CHEBI:57692"/>
    </ligand>
</feature>
<keyword evidence="4" id="KW-0285">Flavoprotein</keyword>
<dbReference type="GO" id="GO:0050660">
    <property type="term" value="F:flavin adenine dinucleotide binding"/>
    <property type="evidence" value="ECO:0007669"/>
    <property type="project" value="InterPro"/>
</dbReference>
<evidence type="ECO:0000256" key="4">
    <source>
        <dbReference type="PIRSR" id="PIRSR000089-1"/>
    </source>
</evidence>
<dbReference type="GO" id="GO:0033539">
    <property type="term" value="P:fatty acid beta-oxidation using acyl-CoA dehydrogenase"/>
    <property type="evidence" value="ECO:0007669"/>
    <property type="project" value="TreeGrafter"/>
</dbReference>
<feature type="domain" description="Electron transfer flavoprotein alpha/beta-subunit N-terminal" evidence="5">
    <location>
        <begin position="6"/>
        <end position="193"/>
    </location>
</feature>
<dbReference type="HOGENOM" id="CLU_034178_0_1_11"/>
<comment type="function">
    <text evidence="3">The electron transfer flavoprotein serves as a specific electron acceptor for other dehydrogenases. It transfers the electrons to the main respiratory chain via ETF-ubiquinone oxidoreductase (ETF dehydrogenase).</text>
</comment>
<dbReference type="InterPro" id="IPR001308">
    <property type="entry name" value="ETF_a/FixB"/>
</dbReference>
<evidence type="ECO:0000256" key="2">
    <source>
        <dbReference type="ARBA" id="ARBA00011355"/>
    </source>
</evidence>
<sequence>MSDHAIVVLLDTADTQLTSAGLELLTLANSLGEPVPVSFTEPSEATLAQLREYGVTRTYVVDFPAEASSCVAPVAAEGVQAVVNEVQGRVVLASPTFQNKEIAARAAYLLGAGLVIDTVTVGFEGDAFVGYKRVFAGSWDVNCTVVTDVAVATVRANAVVPTPVDVPSSHVDVQRLTVVPSATASSTVLVSRTVHPAIHGGVNRPRLAEAAYVVAGGRGTNGDFSHVEELADALGGAVGATRDAVDEGWIEHDAQIGQTGVTVAPRVYIGAGISGAPHHRGGMQASGVVIAVNSDPDCPLFDISDFAIVGELQDVLPQAAAAIREYKAAQ</sequence>
<dbReference type="PANTHER" id="PTHR43153">
    <property type="entry name" value="ELECTRON TRANSFER FLAVOPROTEIN ALPHA"/>
    <property type="match status" value="1"/>
</dbReference>
<organism evidence="6 7">
    <name type="scientific">Jonesia denitrificans (strain ATCC 14870 / DSM 20603 / BCRC 15368 / CIP 55.134 / JCM 11481 / NBRC 15587 / NCTC 10816 / Prevot 55134)</name>
    <name type="common">Listeria denitrificans</name>
    <dbReference type="NCBI Taxonomy" id="471856"/>
    <lineage>
        <taxon>Bacteria</taxon>
        <taxon>Bacillati</taxon>
        <taxon>Actinomycetota</taxon>
        <taxon>Actinomycetes</taxon>
        <taxon>Micrococcales</taxon>
        <taxon>Jonesiaceae</taxon>
        <taxon>Jonesia</taxon>
    </lineage>
</organism>
<evidence type="ECO:0000313" key="7">
    <source>
        <dbReference type="Proteomes" id="UP000000628"/>
    </source>
</evidence>
<evidence type="ECO:0000256" key="3">
    <source>
        <dbReference type="ARBA" id="ARBA00025649"/>
    </source>
</evidence>
<keyword evidence="7" id="KW-1185">Reference proteome</keyword>
<feature type="binding site" evidence="4">
    <location>
        <begin position="255"/>
        <end position="259"/>
    </location>
    <ligand>
        <name>FAD</name>
        <dbReference type="ChEBI" id="CHEBI:57692"/>
    </ligand>
</feature>
<dbReference type="Gene3D" id="3.40.50.1220">
    <property type="entry name" value="TPP-binding domain"/>
    <property type="match status" value="1"/>
</dbReference>
<evidence type="ECO:0000256" key="1">
    <source>
        <dbReference type="ARBA" id="ARBA00005817"/>
    </source>
</evidence>
<evidence type="ECO:0000313" key="6">
    <source>
        <dbReference type="EMBL" id="ACV09370.1"/>
    </source>
</evidence>
<protein>
    <submittedName>
        <fullName evidence="6">Electron transfer flavoprotein alpha subunit</fullName>
    </submittedName>
</protein>
<dbReference type="EMBL" id="CP001706">
    <property type="protein sequence ID" value="ACV09370.1"/>
    <property type="molecule type" value="Genomic_DNA"/>
</dbReference>
<dbReference type="Proteomes" id="UP000000628">
    <property type="component" value="Chromosome"/>
</dbReference>
<dbReference type="AlphaFoldDB" id="C7QYY1"/>
<dbReference type="KEGG" id="jde:Jden_1724"/>
<feature type="binding site" evidence="4">
    <location>
        <position position="218"/>
    </location>
    <ligand>
        <name>FAD</name>
        <dbReference type="ChEBI" id="CHEBI:57692"/>
    </ligand>
</feature>
<name>C7QYY1_JONDD</name>
<dbReference type="OrthoDB" id="9770286at2"/>
<gene>
    <name evidence="6" type="ordered locus">Jden_1724</name>
</gene>
<reference evidence="6 7" key="1">
    <citation type="journal article" date="2009" name="Stand. Genomic Sci.">
        <title>Complete genome sequence of Jonesia denitrificans type strain (Prevot 55134).</title>
        <authorList>
            <person name="Pukall R."/>
            <person name="Gehrich-Schroter G."/>
            <person name="Lapidus A."/>
            <person name="Nolan M."/>
            <person name="Glavina Del Rio T."/>
            <person name="Lucas S."/>
            <person name="Chen F."/>
            <person name="Tice H."/>
            <person name="Pitluck S."/>
            <person name="Cheng J.F."/>
            <person name="Copeland A."/>
            <person name="Saunders E."/>
            <person name="Brettin T."/>
            <person name="Detter J.C."/>
            <person name="Bruce D."/>
            <person name="Goodwin L."/>
            <person name="Pati A."/>
            <person name="Ivanova N."/>
            <person name="Mavromatis K."/>
            <person name="Ovchinnikova G."/>
            <person name="Chen A."/>
            <person name="Palaniappan K."/>
            <person name="Land M."/>
            <person name="Hauser L."/>
            <person name="Chang Y.J."/>
            <person name="Jeffries C.D."/>
            <person name="Chain P."/>
            <person name="Goker M."/>
            <person name="Bristow J."/>
            <person name="Eisen J.A."/>
            <person name="Markowitz V."/>
            <person name="Hugenholtz P."/>
            <person name="Kyrpides N.C."/>
            <person name="Klenk H.P."/>
            <person name="Han C."/>
        </authorList>
    </citation>
    <scope>NUCLEOTIDE SEQUENCE [LARGE SCALE GENOMIC DNA]</scope>
    <source>
        <strain evidence="7">ATCC 14870 / DSM 20603 / BCRC 15368 / CIP 55.134 / JCM 11481 / NBRC 15587 / NCTC 10816 / Prevot 55134</strain>
    </source>
</reference>
<dbReference type="GO" id="GO:0009055">
    <property type="term" value="F:electron transfer activity"/>
    <property type="evidence" value="ECO:0007669"/>
    <property type="project" value="InterPro"/>
</dbReference>
<dbReference type="Pfam" id="PF00766">
    <property type="entry name" value="ETF_alpha"/>
    <property type="match status" value="1"/>
</dbReference>
<dbReference type="eggNOG" id="COG2025">
    <property type="taxonomic scope" value="Bacteria"/>
</dbReference>
<dbReference type="STRING" id="471856.Jden_1724"/>
<feature type="binding site" evidence="4">
    <location>
        <begin position="241"/>
        <end position="242"/>
    </location>
    <ligand>
        <name>FAD</name>
        <dbReference type="ChEBI" id="CHEBI:57692"/>
    </ligand>
</feature>
<feature type="binding site" evidence="4">
    <location>
        <begin position="272"/>
        <end position="279"/>
    </location>
    <ligand>
        <name>FAD</name>
        <dbReference type="ChEBI" id="CHEBI:57692"/>
    </ligand>
</feature>
<keyword evidence="4" id="KW-0274">FAD</keyword>
<dbReference type="PANTHER" id="PTHR43153:SF1">
    <property type="entry name" value="ELECTRON TRANSFER FLAVOPROTEIN SUBUNIT ALPHA, MITOCHONDRIAL"/>
    <property type="match status" value="1"/>
</dbReference>
<dbReference type="InterPro" id="IPR014730">
    <property type="entry name" value="ETF_a/b_N"/>
</dbReference>
<dbReference type="SUPFAM" id="SSF52402">
    <property type="entry name" value="Adenine nucleotide alpha hydrolases-like"/>
    <property type="match status" value="1"/>
</dbReference>
<proteinExistence type="inferred from homology"/>
<comment type="similarity">
    <text evidence="1">Belongs to the ETF alpha-subunit/FixB family.</text>
</comment>
<dbReference type="RefSeq" id="WP_015771998.1">
    <property type="nucleotide sequence ID" value="NC_013174.1"/>
</dbReference>